<keyword evidence="1" id="KW-0812">Transmembrane</keyword>
<reference evidence="2 5" key="3">
    <citation type="submission" date="2020-08" db="EMBL/GenBank/DDBJ databases">
        <title>Genomic Encyclopedia of Type Strains, Phase III (KMG-III): the genomes of soil and plant-associated and newly described type strains.</title>
        <authorList>
            <person name="Whitman W."/>
        </authorList>
    </citation>
    <scope>NUCLEOTIDE SEQUENCE [LARGE SCALE GENOMIC DNA]</scope>
    <source>
        <strain evidence="2 5">CECT 3259</strain>
    </source>
</reference>
<dbReference type="EMBL" id="JACHJF010000011">
    <property type="protein sequence ID" value="MBB5120215.1"/>
    <property type="molecule type" value="Genomic_DNA"/>
</dbReference>
<evidence type="ECO:0000313" key="4">
    <source>
        <dbReference type="Proteomes" id="UP000235945"/>
    </source>
</evidence>
<feature type="transmembrane region" description="Helical" evidence="1">
    <location>
        <begin position="221"/>
        <end position="240"/>
    </location>
</feature>
<feature type="transmembrane region" description="Helical" evidence="1">
    <location>
        <begin position="144"/>
        <end position="169"/>
    </location>
</feature>
<feature type="transmembrane region" description="Helical" evidence="1">
    <location>
        <begin position="20"/>
        <end position="41"/>
    </location>
</feature>
<dbReference type="EMBL" id="LGUI01000005">
    <property type="protein sequence ID" value="PNE32367.1"/>
    <property type="molecule type" value="Genomic_DNA"/>
</dbReference>
<sequence>MATDSSTDRPVRISEHHRRYLLWAGRTAFIPLTTFIIATAFGKVPWPDVDAGGRPMLDYALKNHCAEGQAVFWFALAAGTGMFLVLVSAVYQQRAERTPLAVQIMLFFGALWTALEATVSAAVLVNGLLGQGYPSYGHNPSELFIVAALWDLTNAVGTMGMIALAIALLALSSANRADPVLPVTLTNRVLPVMSVYLILANLVAIAFFPTGPWSPASIGNVVIGYAPAFLWQFAISFALLRRLRRDAPSP</sequence>
<protein>
    <submittedName>
        <fullName evidence="3">Uncharacterized protein</fullName>
    </submittedName>
</protein>
<reference evidence="4" key="2">
    <citation type="submission" date="2015-07" db="EMBL/GenBank/DDBJ databases">
        <authorList>
            <person name="Graham D.E."/>
            <person name="Giannone R.J."/>
            <person name="Gulvik C.A."/>
            <person name="Hettich R.L."/>
            <person name="Klingeman D.M."/>
            <person name="Mahan K.M."/>
            <person name="Parry R.J."/>
            <person name="Spain J.C."/>
        </authorList>
    </citation>
    <scope>NUCLEOTIDE SEQUENCE [LARGE SCALE GENOMIC DNA]</scope>
    <source>
        <strain evidence="4">ATCC 27428</strain>
    </source>
</reference>
<feature type="transmembrane region" description="Helical" evidence="1">
    <location>
        <begin position="104"/>
        <end position="124"/>
    </location>
</feature>
<dbReference type="AlphaFoldDB" id="A0A2N8NUB9"/>
<feature type="transmembrane region" description="Helical" evidence="1">
    <location>
        <begin position="189"/>
        <end position="209"/>
    </location>
</feature>
<keyword evidence="1" id="KW-1133">Transmembrane helix</keyword>
<dbReference type="OrthoDB" id="5237770at2"/>
<organism evidence="3 4">
    <name type="scientific">Streptomyces eurocidicus</name>
    <name type="common">Streptoverticillium eurocidicus</name>
    <dbReference type="NCBI Taxonomy" id="66423"/>
    <lineage>
        <taxon>Bacteria</taxon>
        <taxon>Bacillati</taxon>
        <taxon>Actinomycetota</taxon>
        <taxon>Actinomycetes</taxon>
        <taxon>Kitasatosporales</taxon>
        <taxon>Streptomycetaceae</taxon>
        <taxon>Streptomyces</taxon>
    </lineage>
</organism>
<evidence type="ECO:0000313" key="3">
    <source>
        <dbReference type="EMBL" id="PNE32367.1"/>
    </source>
</evidence>
<reference evidence="3" key="1">
    <citation type="submission" date="2015-07" db="EMBL/GenBank/DDBJ databases">
        <authorList>
            <person name="Noorani M."/>
        </authorList>
    </citation>
    <scope>NUCLEOTIDE SEQUENCE [LARGE SCALE GENOMIC DNA]</scope>
    <source>
        <strain evidence="3">ATCC 27428</strain>
    </source>
</reference>
<evidence type="ECO:0000313" key="5">
    <source>
        <dbReference type="Proteomes" id="UP000528608"/>
    </source>
</evidence>
<feature type="transmembrane region" description="Helical" evidence="1">
    <location>
        <begin position="70"/>
        <end position="92"/>
    </location>
</feature>
<gene>
    <name evidence="3" type="ORF">AF335_17295</name>
    <name evidence="2" type="ORF">FHS36_003657</name>
</gene>
<comment type="caution">
    <text evidence="3">The sequence shown here is derived from an EMBL/GenBank/DDBJ whole genome shotgun (WGS) entry which is preliminary data.</text>
</comment>
<dbReference type="RefSeq" id="WP_102919331.1">
    <property type="nucleotide sequence ID" value="NZ_JACHJF010000011.1"/>
</dbReference>
<proteinExistence type="predicted"/>
<dbReference type="Proteomes" id="UP000528608">
    <property type="component" value="Unassembled WGS sequence"/>
</dbReference>
<dbReference type="Proteomes" id="UP000235945">
    <property type="component" value="Unassembled WGS sequence"/>
</dbReference>
<evidence type="ECO:0000256" key="1">
    <source>
        <dbReference type="SAM" id="Phobius"/>
    </source>
</evidence>
<evidence type="ECO:0000313" key="2">
    <source>
        <dbReference type="EMBL" id="MBB5120215.1"/>
    </source>
</evidence>
<keyword evidence="4" id="KW-1185">Reference proteome</keyword>
<name>A0A2N8NUB9_STREU</name>
<keyword evidence="1" id="KW-0472">Membrane</keyword>
<accession>A0A2N8NUB9</accession>